<dbReference type="PROSITE" id="PS00036">
    <property type="entry name" value="BZIP_BASIC"/>
    <property type="match status" value="1"/>
</dbReference>
<gene>
    <name evidence="4" type="ORF">PAC_08638</name>
</gene>
<name>A0A1L7X154_9HELO</name>
<dbReference type="AlphaFoldDB" id="A0A1L7X154"/>
<proteinExistence type="predicted"/>
<dbReference type="InterPro" id="IPR046347">
    <property type="entry name" value="bZIP_sf"/>
</dbReference>
<feature type="coiled-coil region" evidence="1">
    <location>
        <begin position="120"/>
        <end position="147"/>
    </location>
</feature>
<feature type="compositionally biased region" description="Polar residues" evidence="2">
    <location>
        <begin position="1"/>
        <end position="11"/>
    </location>
</feature>
<keyword evidence="5" id="KW-1185">Reference proteome</keyword>
<reference evidence="4 5" key="1">
    <citation type="submission" date="2016-03" db="EMBL/GenBank/DDBJ databases">
        <authorList>
            <person name="Ploux O."/>
        </authorList>
    </citation>
    <scope>NUCLEOTIDE SEQUENCE [LARGE SCALE GENOMIC DNA]</scope>
    <source>
        <strain evidence="4 5">UAMH 11012</strain>
    </source>
</reference>
<sequence length="157" mass="18004">MQTESSPSSPNRCHENSTEMGTASTQDLHVRDPPPDEQPKVSQFTPSPEEELEVSEQLQTINPRHRSSSGISPPSSTRSSVYGITSHKRDKPVLNIKVEDTTARIARNRARNSLAARKYRERRKHQIHELRERIARLEGERDCWKNIALEKRRDNNG</sequence>
<evidence type="ECO:0000256" key="2">
    <source>
        <dbReference type="SAM" id="MobiDB-lite"/>
    </source>
</evidence>
<keyword evidence="1" id="KW-0175">Coiled coil</keyword>
<dbReference type="GO" id="GO:0003700">
    <property type="term" value="F:DNA-binding transcription factor activity"/>
    <property type="evidence" value="ECO:0007669"/>
    <property type="project" value="InterPro"/>
</dbReference>
<protein>
    <recommendedName>
        <fullName evidence="3">BZIP domain-containing protein</fullName>
    </recommendedName>
</protein>
<dbReference type="Proteomes" id="UP000184330">
    <property type="component" value="Unassembled WGS sequence"/>
</dbReference>
<feature type="region of interest" description="Disordered" evidence="2">
    <location>
        <begin position="1"/>
        <end position="88"/>
    </location>
</feature>
<dbReference type="InterPro" id="IPR004827">
    <property type="entry name" value="bZIP"/>
</dbReference>
<feature type="compositionally biased region" description="Basic and acidic residues" evidence="2">
    <location>
        <begin position="28"/>
        <end position="39"/>
    </location>
</feature>
<feature type="domain" description="BZIP" evidence="3">
    <location>
        <begin position="107"/>
        <end position="122"/>
    </location>
</feature>
<dbReference type="STRING" id="576137.A0A1L7X154"/>
<evidence type="ECO:0000313" key="5">
    <source>
        <dbReference type="Proteomes" id="UP000184330"/>
    </source>
</evidence>
<dbReference type="SUPFAM" id="SSF57959">
    <property type="entry name" value="Leucine zipper domain"/>
    <property type="match status" value="1"/>
</dbReference>
<dbReference type="Gene3D" id="3.30.160.60">
    <property type="entry name" value="Classic Zinc Finger"/>
    <property type="match status" value="1"/>
</dbReference>
<evidence type="ECO:0000259" key="3">
    <source>
        <dbReference type="PROSITE" id="PS00036"/>
    </source>
</evidence>
<evidence type="ECO:0000256" key="1">
    <source>
        <dbReference type="SAM" id="Coils"/>
    </source>
</evidence>
<dbReference type="EMBL" id="FJOG01000012">
    <property type="protein sequence ID" value="CZR58746.1"/>
    <property type="molecule type" value="Genomic_DNA"/>
</dbReference>
<organism evidence="4 5">
    <name type="scientific">Phialocephala subalpina</name>
    <dbReference type="NCBI Taxonomy" id="576137"/>
    <lineage>
        <taxon>Eukaryota</taxon>
        <taxon>Fungi</taxon>
        <taxon>Dikarya</taxon>
        <taxon>Ascomycota</taxon>
        <taxon>Pezizomycotina</taxon>
        <taxon>Leotiomycetes</taxon>
        <taxon>Helotiales</taxon>
        <taxon>Mollisiaceae</taxon>
        <taxon>Phialocephala</taxon>
        <taxon>Phialocephala fortinii species complex</taxon>
    </lineage>
</organism>
<evidence type="ECO:0000313" key="4">
    <source>
        <dbReference type="EMBL" id="CZR58746.1"/>
    </source>
</evidence>
<accession>A0A1L7X154</accession>
<feature type="compositionally biased region" description="Polar residues" evidence="2">
    <location>
        <begin position="18"/>
        <end position="27"/>
    </location>
</feature>
<feature type="compositionally biased region" description="Low complexity" evidence="2">
    <location>
        <begin position="68"/>
        <end position="80"/>
    </location>
</feature>